<gene>
    <name evidence="2" type="ORF">F8O02_03330</name>
</gene>
<dbReference type="Pfam" id="PF20447">
    <property type="entry name" value="DUF6704"/>
    <property type="match status" value="1"/>
</dbReference>
<evidence type="ECO:0000313" key="2">
    <source>
        <dbReference type="EMBL" id="KAB1632904.1"/>
    </source>
</evidence>
<protein>
    <submittedName>
        <fullName evidence="2">Uncharacterized protein</fullName>
    </submittedName>
</protein>
<reference evidence="2 3" key="1">
    <citation type="submission" date="2019-09" db="EMBL/GenBank/DDBJ databases">
        <title>Phylogeny of genus Pseudoclavibacter and closely related genus.</title>
        <authorList>
            <person name="Li Y."/>
        </authorList>
    </citation>
    <scope>NUCLEOTIDE SEQUENCE [LARGE SCALE GENOMIC DNA]</scope>
    <source>
        <strain evidence="2 3">JCM 16921</strain>
    </source>
</reference>
<keyword evidence="1" id="KW-0812">Transmembrane</keyword>
<dbReference type="InterPro" id="IPR046550">
    <property type="entry name" value="DUF6704"/>
</dbReference>
<dbReference type="AlphaFoldDB" id="A0A7C8FUA2"/>
<dbReference type="NCBIfam" id="NF041681">
    <property type="entry name" value="HGxxPAAW"/>
    <property type="match status" value="1"/>
</dbReference>
<sequence>MSEYSEDIVNPGHGSSPAAWTSVTIILIAFVIGAVFFVGGIPTGVLVAAIIAAVGVIVGIVMAKMGYGVHGPKFTPKPRH</sequence>
<proteinExistence type="predicted"/>
<accession>A0A7C8FUA2</accession>
<comment type="caution">
    <text evidence="2">The sequence shown here is derived from an EMBL/GenBank/DDBJ whole genome shotgun (WGS) entry which is preliminary data.</text>
</comment>
<keyword evidence="1" id="KW-0472">Membrane</keyword>
<organism evidence="2 3">
    <name type="scientific">Pseudoclavibacter caeni</name>
    <dbReference type="NCBI Taxonomy" id="908846"/>
    <lineage>
        <taxon>Bacteria</taxon>
        <taxon>Bacillati</taxon>
        <taxon>Actinomycetota</taxon>
        <taxon>Actinomycetes</taxon>
        <taxon>Micrococcales</taxon>
        <taxon>Microbacteriaceae</taxon>
        <taxon>Pseudoclavibacter</taxon>
    </lineage>
</organism>
<feature type="transmembrane region" description="Helical" evidence="1">
    <location>
        <begin position="20"/>
        <end position="38"/>
    </location>
</feature>
<name>A0A7C8FUA2_9MICO</name>
<evidence type="ECO:0000256" key="1">
    <source>
        <dbReference type="SAM" id="Phobius"/>
    </source>
</evidence>
<evidence type="ECO:0000313" key="3">
    <source>
        <dbReference type="Proteomes" id="UP000481339"/>
    </source>
</evidence>
<dbReference type="OrthoDB" id="3872677at2"/>
<dbReference type="Proteomes" id="UP000481339">
    <property type="component" value="Unassembled WGS sequence"/>
</dbReference>
<keyword evidence="3" id="KW-1185">Reference proteome</keyword>
<dbReference type="RefSeq" id="WP_158035826.1">
    <property type="nucleotide sequence ID" value="NZ_BAAAZV010000003.1"/>
</dbReference>
<keyword evidence="1" id="KW-1133">Transmembrane helix</keyword>
<dbReference type="EMBL" id="WBKA01000002">
    <property type="protein sequence ID" value="KAB1632904.1"/>
    <property type="molecule type" value="Genomic_DNA"/>
</dbReference>
<feature type="transmembrane region" description="Helical" evidence="1">
    <location>
        <begin position="45"/>
        <end position="67"/>
    </location>
</feature>